<evidence type="ECO:0000256" key="7">
    <source>
        <dbReference type="SAM" id="SignalP"/>
    </source>
</evidence>
<evidence type="ECO:0000259" key="8">
    <source>
        <dbReference type="PROSITE" id="PS50835"/>
    </source>
</evidence>
<protein>
    <recommendedName>
        <fullName evidence="8">Ig-like domain-containing protein</fullName>
    </recommendedName>
</protein>
<dbReference type="SUPFAM" id="SSF48726">
    <property type="entry name" value="Immunoglobulin"/>
    <property type="match status" value="1"/>
</dbReference>
<evidence type="ECO:0000313" key="10">
    <source>
        <dbReference type="Proteomes" id="UP001046870"/>
    </source>
</evidence>
<sequence length="123" mass="13822">MKERLEFLLLLSITLSGLWCQTSTSLSVTEGQRAALSCLLLPDNSTGVVSWYRQSPGEGPHLVLTYHLNNTSKVLYGHGFNSSRFTVFTKENETFQHQLLIRTTTDDTAVYYCGMSTLQLGRK</sequence>
<evidence type="ECO:0000256" key="6">
    <source>
        <dbReference type="ARBA" id="ARBA00023319"/>
    </source>
</evidence>
<dbReference type="SMART" id="SM00406">
    <property type="entry name" value="IGv"/>
    <property type="match status" value="1"/>
</dbReference>
<dbReference type="CDD" id="cd00099">
    <property type="entry name" value="IgV"/>
    <property type="match status" value="1"/>
</dbReference>
<evidence type="ECO:0000256" key="2">
    <source>
        <dbReference type="ARBA" id="ARBA00022692"/>
    </source>
</evidence>
<keyword evidence="2" id="KW-0812">Transmembrane</keyword>
<dbReference type="Pfam" id="PF07686">
    <property type="entry name" value="V-set"/>
    <property type="match status" value="1"/>
</dbReference>
<evidence type="ECO:0000256" key="5">
    <source>
        <dbReference type="ARBA" id="ARBA00023170"/>
    </source>
</evidence>
<dbReference type="InterPro" id="IPR036179">
    <property type="entry name" value="Ig-like_dom_sf"/>
</dbReference>
<dbReference type="InterPro" id="IPR051117">
    <property type="entry name" value="TRG_var/const_region"/>
</dbReference>
<organism evidence="9 10">
    <name type="scientific">Megalops atlanticus</name>
    <name type="common">Tarpon</name>
    <name type="synonym">Clupea gigantea</name>
    <dbReference type="NCBI Taxonomy" id="7932"/>
    <lineage>
        <taxon>Eukaryota</taxon>
        <taxon>Metazoa</taxon>
        <taxon>Chordata</taxon>
        <taxon>Craniata</taxon>
        <taxon>Vertebrata</taxon>
        <taxon>Euteleostomi</taxon>
        <taxon>Actinopterygii</taxon>
        <taxon>Neopterygii</taxon>
        <taxon>Teleostei</taxon>
        <taxon>Elopiformes</taxon>
        <taxon>Megalopidae</taxon>
        <taxon>Megalops</taxon>
    </lineage>
</organism>
<dbReference type="EMBL" id="JAFDVH010000002">
    <property type="protein sequence ID" value="KAG7487858.1"/>
    <property type="molecule type" value="Genomic_DNA"/>
</dbReference>
<dbReference type="InterPro" id="IPR013783">
    <property type="entry name" value="Ig-like_fold"/>
</dbReference>
<dbReference type="PANTHER" id="PTHR19256:SF65">
    <property type="entry name" value="T CELL RECEPTOR GAMMA CONSTANT 1-RELATED"/>
    <property type="match status" value="1"/>
</dbReference>
<dbReference type="PANTHER" id="PTHR19256">
    <property type="entry name" value="T-CELL RECEPTOR GAMMA CHAIN"/>
    <property type="match status" value="1"/>
</dbReference>
<feature type="signal peptide" evidence="7">
    <location>
        <begin position="1"/>
        <end position="20"/>
    </location>
</feature>
<reference evidence="9" key="1">
    <citation type="submission" date="2021-01" db="EMBL/GenBank/DDBJ databases">
        <authorList>
            <person name="Zahm M."/>
            <person name="Roques C."/>
            <person name="Cabau C."/>
            <person name="Klopp C."/>
            <person name="Donnadieu C."/>
            <person name="Jouanno E."/>
            <person name="Lampietro C."/>
            <person name="Louis A."/>
            <person name="Herpin A."/>
            <person name="Echchiki A."/>
            <person name="Berthelot C."/>
            <person name="Parey E."/>
            <person name="Roest-Crollius H."/>
            <person name="Braasch I."/>
            <person name="Postlethwait J."/>
            <person name="Bobe J."/>
            <person name="Montfort J."/>
            <person name="Bouchez O."/>
            <person name="Begum T."/>
            <person name="Mejri S."/>
            <person name="Adams A."/>
            <person name="Chen W.-J."/>
            <person name="Guiguen Y."/>
        </authorList>
    </citation>
    <scope>NUCLEOTIDE SEQUENCE</scope>
    <source>
        <strain evidence="9">YG-15Mar2019-1</strain>
        <tissue evidence="9">Brain</tissue>
    </source>
</reference>
<feature type="domain" description="Ig-like" evidence="8">
    <location>
        <begin position="11"/>
        <end position="123"/>
    </location>
</feature>
<keyword evidence="3" id="KW-1133">Transmembrane helix</keyword>
<evidence type="ECO:0000256" key="1">
    <source>
        <dbReference type="ARBA" id="ARBA00004370"/>
    </source>
</evidence>
<accession>A0A9D3QDL5</accession>
<keyword evidence="5" id="KW-0675">Receptor</keyword>
<dbReference type="Proteomes" id="UP001046870">
    <property type="component" value="Chromosome 2"/>
</dbReference>
<dbReference type="PROSITE" id="PS50835">
    <property type="entry name" value="IG_LIKE"/>
    <property type="match status" value="1"/>
</dbReference>
<comment type="caution">
    <text evidence="9">The sequence shown here is derived from an EMBL/GenBank/DDBJ whole genome shotgun (WGS) entry which is preliminary data.</text>
</comment>
<keyword evidence="10" id="KW-1185">Reference proteome</keyword>
<evidence type="ECO:0000256" key="3">
    <source>
        <dbReference type="ARBA" id="ARBA00022989"/>
    </source>
</evidence>
<proteinExistence type="predicted"/>
<dbReference type="InterPro" id="IPR007110">
    <property type="entry name" value="Ig-like_dom"/>
</dbReference>
<dbReference type="AlphaFoldDB" id="A0A9D3QDL5"/>
<comment type="subcellular location">
    <subcellularLocation>
        <location evidence="1">Membrane</location>
    </subcellularLocation>
</comment>
<keyword evidence="4" id="KW-0472">Membrane</keyword>
<dbReference type="GO" id="GO:0016020">
    <property type="term" value="C:membrane"/>
    <property type="evidence" value="ECO:0007669"/>
    <property type="project" value="UniProtKB-SubCell"/>
</dbReference>
<keyword evidence="7" id="KW-0732">Signal</keyword>
<dbReference type="Gene3D" id="2.60.40.10">
    <property type="entry name" value="Immunoglobulins"/>
    <property type="match status" value="1"/>
</dbReference>
<evidence type="ECO:0000256" key="4">
    <source>
        <dbReference type="ARBA" id="ARBA00023136"/>
    </source>
</evidence>
<gene>
    <name evidence="9" type="ORF">MATL_G00028040</name>
</gene>
<feature type="chain" id="PRO_5039249676" description="Ig-like domain-containing protein" evidence="7">
    <location>
        <begin position="21"/>
        <end position="123"/>
    </location>
</feature>
<name>A0A9D3QDL5_MEGAT</name>
<dbReference type="InterPro" id="IPR013106">
    <property type="entry name" value="Ig_V-set"/>
</dbReference>
<dbReference type="OrthoDB" id="8947657at2759"/>
<evidence type="ECO:0000313" key="9">
    <source>
        <dbReference type="EMBL" id="KAG7487858.1"/>
    </source>
</evidence>
<keyword evidence="6" id="KW-0393">Immunoglobulin domain</keyword>